<keyword evidence="4 7" id="KW-0812">Transmembrane</keyword>
<comment type="subcellular location">
    <subcellularLocation>
        <location evidence="1 7">Cell outer membrane</location>
        <topology evidence="1 7">Multi-pass membrane protein</topology>
    </subcellularLocation>
</comment>
<dbReference type="RefSeq" id="WP_222578409.1">
    <property type="nucleotide sequence ID" value="NZ_JAHVHU010000002.1"/>
</dbReference>
<sequence length="1235" mass="138507">MKKLFTILTTVILFVVICSVDTRANMPDDRELVNEDEISLLDLLRQWEKQYDVLFTYDRRIVAPVKVEKPEGASDDISESLDLALSGTHLRFTILEDRYIVLYKNDAEGMESLKKMIEHLSHIIEEREHAVERRQATTVQPLMIRMFDRIARTKRLALEVSGTVRDQDGTPLIGVTIRVKGTNKGTSTDFDGRFSLDDVDGNATLVFTYVGMLAQEVNIKNRNVINVTMQADATQLEEVVVTALGIERNKKSLGYSIAEVSGEDMTTVTQENPVNALAGRVAGLTLNQTSGVGSSVSVVIRGITSLTTDNQPLFVIDGVPVQNGLNNVRGMGSRNTVDYGNAISDLNPEDIQELNVLKGPSAAALYGSRAANGVILITTKKGGKGQKMKVDFRSSNVFEEPYNLLDLHYQYANGARGNQLDPNAAYWLGPKLDVGNKYPQWNSPLDENGNRIPTELKSYPDNMKNFLRTGFTTSNNISIRGGGDNSTYRLSYGNMTHHGMVPGSDLFRNSLSSVFSHDFNAKIKISANINYVRSNSNNRPSSGSRGSAIESVYDHSYVDIRDLKQYWIPGREEIEQRRVSDDGNNPYFLAHAKKNSFDRNRLYGNLRLDYDILPGLRAFARMSLNRSDENRETKIPWSYTRMPQGGYYLWEIAREEINSDFLLTYEKKFTGFDFNISGGGNYRKETYDDLYNGVAGRGRGLVIPGLYRISNIPRDILQTVNFNTLKKVYSLYGTASLGIKNQLYVDVTGRNDWSSTLPSFNRSFFYPSVSVSWLANETFQLPSKISLLKFRAGWAEVGNDTDPYQLEPVIGVNSLSGYPSISTSISGRLLNPQLKPEIATSMEYGTDINLFHNRVRFEATYYDMVNRNQILDVGTPASSGYDSKLINAGKLENKGWEIALGFTPIKNNNWTWDLNTNFTRNRTTIVELADGIDRIQLWSENGGGSYGRVGEELGALFSRGYAHVEDPNSPYYKWPILDDVGGWQRKDDPEDWVKVGNFNPDFIFGGQTRLSYKKFTLSASVDWRMGGDFLSFTYRYAESDWKSQRQMDNLIPGGHYSPEELVALLKSDPDKYIIPSNGDFPRVGGYDKESGGFFTEFGGEGWDGAFIPGVKIGEDGEYVEILGGGPETFKVPIGLIFPWRFNQQVTFDASFVKLREISLGYDLPTFKGLNRLRLSVFSRNLMLWTAADIGIDPERAFAGSSSFEGDTKTMFRQGLEWQNVIPFTASFGFNLSASF</sequence>
<dbReference type="Pfam" id="PF13715">
    <property type="entry name" value="CarbopepD_reg_2"/>
    <property type="match status" value="1"/>
</dbReference>
<dbReference type="InterPro" id="IPR023996">
    <property type="entry name" value="TonB-dep_OMP_SusC/RagA"/>
</dbReference>
<dbReference type="InterPro" id="IPR037066">
    <property type="entry name" value="Plug_dom_sf"/>
</dbReference>
<evidence type="ECO:0000313" key="11">
    <source>
        <dbReference type="Proteomes" id="UP000753961"/>
    </source>
</evidence>
<evidence type="ECO:0000256" key="4">
    <source>
        <dbReference type="ARBA" id="ARBA00022692"/>
    </source>
</evidence>
<dbReference type="InterPro" id="IPR008969">
    <property type="entry name" value="CarboxyPept-like_regulatory"/>
</dbReference>
<organism evidence="10 11">
    <name type="scientific">Membranihabitans marinus</name>
    <dbReference type="NCBI Taxonomy" id="1227546"/>
    <lineage>
        <taxon>Bacteria</taxon>
        <taxon>Pseudomonadati</taxon>
        <taxon>Bacteroidota</taxon>
        <taxon>Saprospiria</taxon>
        <taxon>Saprospirales</taxon>
        <taxon>Saprospiraceae</taxon>
        <taxon>Membranihabitans</taxon>
    </lineage>
</organism>
<keyword evidence="6 7" id="KW-0998">Cell outer membrane</keyword>
<gene>
    <name evidence="10" type="ORF">KUV50_02010</name>
</gene>
<evidence type="ECO:0000256" key="5">
    <source>
        <dbReference type="ARBA" id="ARBA00023136"/>
    </source>
</evidence>
<dbReference type="SUPFAM" id="SSF56935">
    <property type="entry name" value="Porins"/>
    <property type="match status" value="1"/>
</dbReference>
<dbReference type="InterPro" id="IPR012910">
    <property type="entry name" value="Plug_dom"/>
</dbReference>
<dbReference type="NCBIfam" id="TIGR04057">
    <property type="entry name" value="SusC_RagA_signa"/>
    <property type="match status" value="1"/>
</dbReference>
<dbReference type="AlphaFoldDB" id="A0A953L9Q4"/>
<dbReference type="Gene3D" id="2.40.170.20">
    <property type="entry name" value="TonB-dependent receptor, beta-barrel domain"/>
    <property type="match status" value="1"/>
</dbReference>
<proteinExistence type="inferred from homology"/>
<comment type="caution">
    <text evidence="10">The sequence shown here is derived from an EMBL/GenBank/DDBJ whole genome shotgun (WGS) entry which is preliminary data.</text>
</comment>
<evidence type="ECO:0000256" key="2">
    <source>
        <dbReference type="ARBA" id="ARBA00022448"/>
    </source>
</evidence>
<keyword evidence="2 7" id="KW-0813">Transport</keyword>
<dbReference type="InterPro" id="IPR036942">
    <property type="entry name" value="Beta-barrel_TonB_sf"/>
</dbReference>
<dbReference type="InterPro" id="IPR039426">
    <property type="entry name" value="TonB-dep_rcpt-like"/>
</dbReference>
<dbReference type="Gene3D" id="2.170.130.10">
    <property type="entry name" value="TonB-dependent receptor, plug domain"/>
    <property type="match status" value="1"/>
</dbReference>
<keyword evidence="11" id="KW-1185">Reference proteome</keyword>
<feature type="signal peptide" evidence="8">
    <location>
        <begin position="1"/>
        <end position="24"/>
    </location>
</feature>
<evidence type="ECO:0000256" key="8">
    <source>
        <dbReference type="SAM" id="SignalP"/>
    </source>
</evidence>
<evidence type="ECO:0000313" key="10">
    <source>
        <dbReference type="EMBL" id="MBY5956891.1"/>
    </source>
</evidence>
<dbReference type="Proteomes" id="UP000753961">
    <property type="component" value="Unassembled WGS sequence"/>
</dbReference>
<dbReference type="PROSITE" id="PS52016">
    <property type="entry name" value="TONB_DEPENDENT_REC_3"/>
    <property type="match status" value="1"/>
</dbReference>
<dbReference type="FunFam" id="2.60.40.1120:FF:000003">
    <property type="entry name" value="Outer membrane protein Omp121"/>
    <property type="match status" value="1"/>
</dbReference>
<feature type="chain" id="PRO_5037476548" evidence="8">
    <location>
        <begin position="25"/>
        <end position="1235"/>
    </location>
</feature>
<keyword evidence="3 7" id="KW-1134">Transmembrane beta strand</keyword>
<dbReference type="GO" id="GO:0009279">
    <property type="term" value="C:cell outer membrane"/>
    <property type="evidence" value="ECO:0007669"/>
    <property type="project" value="UniProtKB-SubCell"/>
</dbReference>
<reference evidence="10" key="1">
    <citation type="submission" date="2021-06" db="EMBL/GenBank/DDBJ databases">
        <title>44 bacteria genomes isolated from Dapeng, Shenzhen.</title>
        <authorList>
            <person name="Zheng W."/>
            <person name="Yu S."/>
            <person name="Huang Y."/>
        </authorList>
    </citation>
    <scope>NUCLEOTIDE SEQUENCE</scope>
    <source>
        <strain evidence="10">DP5N28-2</strain>
    </source>
</reference>
<keyword evidence="5 7" id="KW-0472">Membrane</keyword>
<keyword evidence="8" id="KW-0732">Signal</keyword>
<dbReference type="EMBL" id="JAHVHU010000002">
    <property type="protein sequence ID" value="MBY5956891.1"/>
    <property type="molecule type" value="Genomic_DNA"/>
</dbReference>
<protein>
    <submittedName>
        <fullName evidence="10">SusC/RagA family TonB-linked outer membrane protein</fullName>
    </submittedName>
</protein>
<comment type="similarity">
    <text evidence="7">Belongs to the TonB-dependent receptor family.</text>
</comment>
<evidence type="ECO:0000256" key="3">
    <source>
        <dbReference type="ARBA" id="ARBA00022452"/>
    </source>
</evidence>
<evidence type="ECO:0000259" key="9">
    <source>
        <dbReference type="Pfam" id="PF07715"/>
    </source>
</evidence>
<dbReference type="Pfam" id="PF07715">
    <property type="entry name" value="Plug"/>
    <property type="match status" value="1"/>
</dbReference>
<feature type="domain" description="TonB-dependent receptor plug" evidence="9">
    <location>
        <begin position="250"/>
        <end position="374"/>
    </location>
</feature>
<name>A0A953L9Q4_9BACT</name>
<evidence type="ECO:0000256" key="7">
    <source>
        <dbReference type="PROSITE-ProRule" id="PRU01360"/>
    </source>
</evidence>
<accession>A0A953L9Q4</accession>
<evidence type="ECO:0000256" key="1">
    <source>
        <dbReference type="ARBA" id="ARBA00004571"/>
    </source>
</evidence>
<dbReference type="Gene3D" id="2.60.40.1120">
    <property type="entry name" value="Carboxypeptidase-like, regulatory domain"/>
    <property type="match status" value="1"/>
</dbReference>
<dbReference type="InterPro" id="IPR023997">
    <property type="entry name" value="TonB-dep_OMP_SusC/RagA_CS"/>
</dbReference>
<dbReference type="NCBIfam" id="TIGR04056">
    <property type="entry name" value="OMP_RagA_SusC"/>
    <property type="match status" value="1"/>
</dbReference>
<evidence type="ECO:0000256" key="6">
    <source>
        <dbReference type="ARBA" id="ARBA00023237"/>
    </source>
</evidence>
<dbReference type="SUPFAM" id="SSF49464">
    <property type="entry name" value="Carboxypeptidase regulatory domain-like"/>
    <property type="match status" value="1"/>
</dbReference>